<evidence type="ECO:0000256" key="1">
    <source>
        <dbReference type="ARBA" id="ARBA00007689"/>
    </source>
</evidence>
<dbReference type="Gene3D" id="3.30.70.1060">
    <property type="entry name" value="Dimeric alpha+beta barrel"/>
    <property type="match status" value="1"/>
</dbReference>
<sequence length="93" mass="9843">MAYYAITYVYAAPEEQAKYRPAHREYLGSQIEAGNLIVSGPLLDGETPAGALLIAKVDSVEAAEKLVAGDPMNIGGAVLSHTITEWNPVLGTI</sequence>
<evidence type="ECO:0000259" key="2">
    <source>
        <dbReference type="Pfam" id="PF03795"/>
    </source>
</evidence>
<evidence type="ECO:0000313" key="3">
    <source>
        <dbReference type="EMBL" id="BAS19590.1"/>
    </source>
</evidence>
<accession>A0A0K2RXR8</accession>
<dbReference type="SUPFAM" id="SSF54909">
    <property type="entry name" value="Dimeric alpha+beta barrel"/>
    <property type="match status" value="1"/>
</dbReference>
<evidence type="ECO:0000313" key="4">
    <source>
        <dbReference type="Proteomes" id="UP000066203"/>
    </source>
</evidence>
<proteinExistence type="inferred from homology"/>
<dbReference type="PATRIC" id="fig|43675.28.peg.346"/>
<dbReference type="InterPro" id="IPR005545">
    <property type="entry name" value="YCII"/>
</dbReference>
<dbReference type="PANTHER" id="PTHR37828:SF1">
    <property type="entry name" value="YCII-RELATED DOMAIN-CONTAINING PROTEIN"/>
    <property type="match status" value="1"/>
</dbReference>
<dbReference type="PANTHER" id="PTHR37828">
    <property type="entry name" value="GSR2449 PROTEIN"/>
    <property type="match status" value="1"/>
</dbReference>
<dbReference type="InterPro" id="IPR011008">
    <property type="entry name" value="Dimeric_a/b-barrel"/>
</dbReference>
<dbReference type="AlphaFoldDB" id="A0A0K2RXR8"/>
<protein>
    <recommendedName>
        <fullName evidence="2">YCII-related domain-containing protein</fullName>
    </recommendedName>
</protein>
<organism evidence="3">
    <name type="scientific">Rothia mucilaginosa</name>
    <dbReference type="NCBI Taxonomy" id="43675"/>
    <lineage>
        <taxon>Bacteria</taxon>
        <taxon>Bacillati</taxon>
        <taxon>Actinomycetota</taxon>
        <taxon>Actinomycetes</taxon>
        <taxon>Micrococcales</taxon>
        <taxon>Micrococcaceae</taxon>
        <taxon>Rothia</taxon>
    </lineage>
</organism>
<dbReference type="Pfam" id="PF03795">
    <property type="entry name" value="YCII"/>
    <property type="match status" value="1"/>
</dbReference>
<reference evidence="4" key="1">
    <citation type="submission" date="2015-08" db="EMBL/GenBank/DDBJ databases">
        <title>Complete genome sequence of Rothia mucilaginosa strain NUM-Rm6536.</title>
        <authorList>
            <person name="Nambu T."/>
        </authorList>
    </citation>
    <scope>NUCLEOTIDE SEQUENCE [LARGE SCALE GENOMIC DNA]</scope>
    <source>
        <strain evidence="4">NUM-Rm6536</strain>
    </source>
</reference>
<name>A0A0K2RXR8_9MICC</name>
<gene>
    <name evidence="3" type="ORF">RM6536_0343</name>
</gene>
<dbReference type="Proteomes" id="UP000066203">
    <property type="component" value="Chromosome"/>
</dbReference>
<dbReference type="EMBL" id="AP014938">
    <property type="protein sequence ID" value="BAS19590.1"/>
    <property type="molecule type" value="Genomic_DNA"/>
</dbReference>
<feature type="domain" description="YCII-related" evidence="2">
    <location>
        <begin position="11"/>
        <end position="87"/>
    </location>
</feature>
<comment type="similarity">
    <text evidence="1">Belongs to the YciI family.</text>
</comment>
<dbReference type="RefSeq" id="WP_049341641.1">
    <property type="nucleotide sequence ID" value="NZ_AP014938.1"/>
</dbReference>